<proteinExistence type="predicted"/>
<feature type="domain" description="Outer membrane protein beta-barrel" evidence="3">
    <location>
        <begin position="615"/>
        <end position="779"/>
    </location>
</feature>
<dbReference type="InterPro" id="IPR041700">
    <property type="entry name" value="OMP_b-brl_3"/>
</dbReference>
<evidence type="ECO:0000256" key="2">
    <source>
        <dbReference type="SAM" id="SignalP"/>
    </source>
</evidence>
<feature type="compositionally biased region" description="Gly residues" evidence="1">
    <location>
        <begin position="970"/>
        <end position="985"/>
    </location>
</feature>
<protein>
    <submittedName>
        <fullName evidence="4">Outer membrane beta-barrel protein</fullName>
    </submittedName>
</protein>
<reference evidence="4 5" key="1">
    <citation type="submission" date="2020-05" db="EMBL/GenBank/DDBJ databases">
        <title>Distinct polysaccharide utilization as determinants for interspecies competition between intestinal Prevotella spp.</title>
        <authorList>
            <person name="Galvez E.J.C."/>
            <person name="Iljazovic A."/>
            <person name="Strowig T."/>
        </authorList>
    </citation>
    <scope>NUCLEOTIDE SEQUENCE [LARGE SCALE GENOMIC DNA]</scope>
    <source>
        <strain evidence="4 5">PROD</strain>
    </source>
</reference>
<sequence length="985" mass="110377">MKRLLLLVAISMAATISAFAQRSITGKIVEGDSKEPMAMTTVQLLRQDSTVAAGVLTAENGNFKVKAPADGRYILKVTSVGFKSYIKNLTVDGGKDVPLGTIEMAMDAIMLKGAVATGHAAKVTTKEDTFVYNAAAYRTPEGSVVEELVKRLPGAQMDDDGNIKINGKEVKKILVDGKEFMTGDTKTALKNLPTSIIEKIKAYDEKSDLSRISGIDDGNDQTVLDFGVKKGMNKGLFSNADLAAGTKDRYAARLMAARMNSDFRVMGMVNANNVGNMGFGGGRRGGGAGRRGLTAPKMAGVNINYEKKDKLKLDGSVRWNHSDGDTWTRSSTENFVSTTGSFSNSVNQSFSRSNSWNGQMRLEWMPDTMTNIMFRPTFSYSTSDGTSTRRSATYNEDPYLYVTDPLAQESIDLMADRELMVNSRYNNSISYSDSKNFGGMLQFNRRLNSKGRNVTLQMNINYGESGSNSLQTNNVHLFQKKNISGEDSTYQTNRYNLTPQKNWNYSVRATYSEPIFKATFLQFSYEFQYKYSKSDRSTFDFSNLGEGMFADLRPQYRDWHSYLSRLDNPLDSYLDDNLSRFSEYTNYIHDIQVMLRIIRQAYNFNVGLTLLPQKTHFVQHYQGHNADTTRTVVNFTPTADFRWKISKVSQLRFNYRGRTSQPSMSNLLDITDDSDPLNISKGNPGLKPSFSNDFFLRYNNYIQNHQQGMGANLRFQTVSNSISSKVTYDPVTGGRTTRPENINGNWNIAGDMFYNIAIDTTGYFNVNTTTGARYVNSVGYIDMRRDGNSVKSITKTMEINERLAASYRNEWIEFEINGSVDYAHSSNELQPSSNLDRWSFSYGFNTNLTMPWGTSLSTDLNMHSRRGYNDAALNTNELIWNAQVSHSFLKGRNLIVSLQLYDLLHQQSNISRAIDAMRRQDTEYNSITNYAMLHVIYRLNLFGTKEARREMRRGPGLDGGGERGPRGGRRGGGGFGGGFGGPGRF</sequence>
<dbReference type="Proteomes" id="UP001193734">
    <property type="component" value="Unassembled WGS sequence"/>
</dbReference>
<evidence type="ECO:0000259" key="3">
    <source>
        <dbReference type="Pfam" id="PF14905"/>
    </source>
</evidence>
<dbReference type="Gene3D" id="2.60.40.1120">
    <property type="entry name" value="Carboxypeptidase-like, regulatory domain"/>
    <property type="match status" value="1"/>
</dbReference>
<dbReference type="Pfam" id="PF14905">
    <property type="entry name" value="OMP_b-brl_3"/>
    <property type="match status" value="1"/>
</dbReference>
<gene>
    <name evidence="4" type="ORF">HPS55_04250</name>
</gene>
<feature type="signal peptide" evidence="2">
    <location>
        <begin position="1"/>
        <end position="20"/>
    </location>
</feature>
<evidence type="ECO:0000256" key="1">
    <source>
        <dbReference type="SAM" id="MobiDB-lite"/>
    </source>
</evidence>
<dbReference type="Pfam" id="PF13620">
    <property type="entry name" value="CarboxypepD_reg"/>
    <property type="match status" value="1"/>
</dbReference>
<dbReference type="GeneID" id="82156972"/>
<feature type="region of interest" description="Disordered" evidence="1">
    <location>
        <begin position="950"/>
        <end position="985"/>
    </location>
</feature>
<organism evidence="4 5">
    <name type="scientific">Xylanibacter rodentium</name>
    <dbReference type="NCBI Taxonomy" id="2736289"/>
    <lineage>
        <taxon>Bacteria</taxon>
        <taxon>Pseudomonadati</taxon>
        <taxon>Bacteroidota</taxon>
        <taxon>Bacteroidia</taxon>
        <taxon>Bacteroidales</taxon>
        <taxon>Prevotellaceae</taxon>
        <taxon>Xylanibacter</taxon>
    </lineage>
</organism>
<accession>A0ABX2AVW9</accession>
<evidence type="ECO:0000313" key="4">
    <source>
        <dbReference type="EMBL" id="NPE13547.1"/>
    </source>
</evidence>
<keyword evidence="2" id="KW-0732">Signal</keyword>
<feature type="compositionally biased region" description="Basic and acidic residues" evidence="1">
    <location>
        <begin position="950"/>
        <end position="965"/>
    </location>
</feature>
<dbReference type="SUPFAM" id="SSF49478">
    <property type="entry name" value="Cna protein B-type domain"/>
    <property type="match status" value="1"/>
</dbReference>
<name>A0ABX2AVW9_9BACT</name>
<comment type="caution">
    <text evidence="4">The sequence shown here is derived from an EMBL/GenBank/DDBJ whole genome shotgun (WGS) entry which is preliminary data.</text>
</comment>
<dbReference type="RefSeq" id="WP_172324708.1">
    <property type="nucleotide sequence ID" value="NZ_CASGIA010000004.1"/>
</dbReference>
<feature type="chain" id="PRO_5047033265" evidence="2">
    <location>
        <begin position="21"/>
        <end position="985"/>
    </location>
</feature>
<dbReference type="SUPFAM" id="SSF56935">
    <property type="entry name" value="Porins"/>
    <property type="match status" value="1"/>
</dbReference>
<dbReference type="EMBL" id="JABKKE010000005">
    <property type="protein sequence ID" value="NPE13547.1"/>
    <property type="molecule type" value="Genomic_DNA"/>
</dbReference>
<keyword evidence="5" id="KW-1185">Reference proteome</keyword>
<evidence type="ECO:0000313" key="5">
    <source>
        <dbReference type="Proteomes" id="UP001193734"/>
    </source>
</evidence>